<accession>A0A7C3EF10</accession>
<dbReference type="Gene3D" id="3.30.450.20">
    <property type="entry name" value="PAS domain"/>
    <property type="match status" value="1"/>
</dbReference>
<organism evidence="3">
    <name type="scientific">Gracilinema caldarium</name>
    <dbReference type="NCBI Taxonomy" id="215591"/>
    <lineage>
        <taxon>Bacteria</taxon>
        <taxon>Pseudomonadati</taxon>
        <taxon>Spirochaetota</taxon>
        <taxon>Spirochaetia</taxon>
        <taxon>Spirochaetales</taxon>
        <taxon>Breznakiellaceae</taxon>
        <taxon>Gracilinema</taxon>
    </lineage>
</organism>
<dbReference type="PANTHER" id="PTHR39966">
    <property type="entry name" value="BLL2471 PROTEIN-RELATED"/>
    <property type="match status" value="1"/>
</dbReference>
<feature type="domain" description="Hemerythrin-like" evidence="1">
    <location>
        <begin position="93"/>
        <end position="222"/>
    </location>
</feature>
<evidence type="ECO:0000259" key="1">
    <source>
        <dbReference type="Pfam" id="PF01814"/>
    </source>
</evidence>
<gene>
    <name evidence="3" type="ORF">ENS59_13980</name>
</gene>
<evidence type="ECO:0000259" key="2">
    <source>
        <dbReference type="Pfam" id="PF04282"/>
    </source>
</evidence>
<dbReference type="GO" id="GO:0005886">
    <property type="term" value="C:plasma membrane"/>
    <property type="evidence" value="ECO:0007669"/>
    <property type="project" value="TreeGrafter"/>
</dbReference>
<evidence type="ECO:0000313" key="3">
    <source>
        <dbReference type="EMBL" id="HFH30594.1"/>
    </source>
</evidence>
<dbReference type="Pfam" id="PF13596">
    <property type="entry name" value="PAS_10"/>
    <property type="match status" value="1"/>
</dbReference>
<feature type="domain" description="DUF438" evidence="2">
    <location>
        <begin position="17"/>
        <end position="82"/>
    </location>
</feature>
<protein>
    <submittedName>
        <fullName evidence="3">DUF438 domain-containing protein</fullName>
    </submittedName>
</protein>
<dbReference type="Pfam" id="PF04282">
    <property type="entry name" value="DUF438"/>
    <property type="match status" value="1"/>
</dbReference>
<dbReference type="Gene3D" id="1.20.120.520">
    <property type="entry name" value="nmb1532 protein domain like"/>
    <property type="match status" value="1"/>
</dbReference>
<dbReference type="EMBL" id="DSVL01000428">
    <property type="protein sequence ID" value="HFH30594.1"/>
    <property type="molecule type" value="Genomic_DNA"/>
</dbReference>
<reference evidence="3" key="1">
    <citation type="journal article" date="2020" name="mSystems">
        <title>Genome- and Community-Level Interaction Insights into Carbon Utilization and Element Cycling Functions of Hydrothermarchaeota in Hydrothermal Sediment.</title>
        <authorList>
            <person name="Zhou Z."/>
            <person name="Liu Y."/>
            <person name="Xu W."/>
            <person name="Pan J."/>
            <person name="Luo Z.H."/>
            <person name="Li M."/>
        </authorList>
    </citation>
    <scope>NUCLEOTIDE SEQUENCE [LARGE SCALE GENOMIC DNA]</scope>
    <source>
        <strain evidence="3">SpSt-503</strain>
    </source>
</reference>
<proteinExistence type="predicted"/>
<comment type="caution">
    <text evidence="3">The sequence shown here is derived from an EMBL/GenBank/DDBJ whole genome shotgun (WGS) entry which is preliminary data.</text>
</comment>
<dbReference type="InterPro" id="IPR007380">
    <property type="entry name" value="DUF438"/>
</dbReference>
<sequence>MVMSELIQNDAYKREELKKIIQRLHDGEPVSRVKKDFDTLIQNVSAEEIAAMEQALMQAGMPAEEIQRLCEVHVTVFENTLESQGKPEKLSGHPIHTYMAENDAARSSLKELKRAYWRLLFPWGRTKTASEAFTRAIGDFKKILIHYTRKENQLFPYLEQAGFDAPSKVMWGKHDEIRALFRDIDTAMQNQDYGTAALKARLLAGKAQKMFFMEEHILFPTALRKLDEKTWVTIRRGEDAIGYAWIRPGSLWDPDIIESRLMNQALDAKAAATAPKAAPATPAAASGVAPAAEPAATVLPPSQVPGAVKLGEGWMTTEQIDLMLQNLPIDVSFVDEYDQVLYYSDNPERIFPRSPGVIGRNVANCHPPKSVHIVQRIIQAFRNKEKKVAEFWLELGGKFVHIRYFPVYDKQGTYRGTLEVSQDVTGIRALQGQRRLLDWD</sequence>
<dbReference type="InterPro" id="IPR035965">
    <property type="entry name" value="PAS-like_dom_sf"/>
</dbReference>
<name>A0A7C3EF10_9SPIR</name>
<dbReference type="PANTHER" id="PTHR39966:SF3">
    <property type="entry name" value="DUF438 DOMAIN-CONTAINING PROTEIN"/>
    <property type="match status" value="1"/>
</dbReference>
<dbReference type="AlphaFoldDB" id="A0A7C3EF10"/>
<dbReference type="InterPro" id="IPR012312">
    <property type="entry name" value="Hemerythrin-like"/>
</dbReference>
<dbReference type="SUPFAM" id="SSF55785">
    <property type="entry name" value="PYP-like sensor domain (PAS domain)"/>
    <property type="match status" value="1"/>
</dbReference>
<dbReference type="Pfam" id="PF01814">
    <property type="entry name" value="Hemerythrin"/>
    <property type="match status" value="1"/>
</dbReference>